<evidence type="ECO:0000313" key="3">
    <source>
        <dbReference type="Proteomes" id="UP000634136"/>
    </source>
</evidence>
<evidence type="ECO:0000313" key="2">
    <source>
        <dbReference type="EMBL" id="KAF7822189.1"/>
    </source>
</evidence>
<reference evidence="2" key="1">
    <citation type="submission" date="2020-09" db="EMBL/GenBank/DDBJ databases">
        <title>Genome-Enabled Discovery of Anthraquinone Biosynthesis in Senna tora.</title>
        <authorList>
            <person name="Kang S.-H."/>
            <person name="Pandey R.P."/>
            <person name="Lee C.-M."/>
            <person name="Sim J.-S."/>
            <person name="Jeong J.-T."/>
            <person name="Choi B.-S."/>
            <person name="Jung M."/>
            <person name="Ginzburg D."/>
            <person name="Zhao K."/>
            <person name="Won S.Y."/>
            <person name="Oh T.-J."/>
            <person name="Yu Y."/>
            <person name="Kim N.-H."/>
            <person name="Lee O.R."/>
            <person name="Lee T.-H."/>
            <person name="Bashyal P."/>
            <person name="Kim T.-S."/>
            <person name="Lee W.-H."/>
            <person name="Kawkins C."/>
            <person name="Kim C.-K."/>
            <person name="Kim J.S."/>
            <person name="Ahn B.O."/>
            <person name="Rhee S.Y."/>
            <person name="Sohng J.K."/>
        </authorList>
    </citation>
    <scope>NUCLEOTIDE SEQUENCE</scope>
    <source>
        <tissue evidence="2">Leaf</tissue>
    </source>
</reference>
<accession>A0A834TJD2</accession>
<dbReference type="EMBL" id="JAAIUW010000008">
    <property type="protein sequence ID" value="KAF7822189.1"/>
    <property type="molecule type" value="Genomic_DNA"/>
</dbReference>
<protein>
    <submittedName>
        <fullName evidence="2">Uncharacterized protein</fullName>
    </submittedName>
</protein>
<comment type="caution">
    <text evidence="2">The sequence shown here is derived from an EMBL/GenBank/DDBJ whole genome shotgun (WGS) entry which is preliminary data.</text>
</comment>
<name>A0A834TJD2_9FABA</name>
<sequence length="23" mass="2756">MGEQRGETDKLEGRRMAKPSHRW</sequence>
<dbReference type="Proteomes" id="UP000634136">
    <property type="component" value="Unassembled WGS sequence"/>
</dbReference>
<dbReference type="AlphaFoldDB" id="A0A834TJD2"/>
<organism evidence="2 3">
    <name type="scientific">Senna tora</name>
    <dbReference type="NCBI Taxonomy" id="362788"/>
    <lineage>
        <taxon>Eukaryota</taxon>
        <taxon>Viridiplantae</taxon>
        <taxon>Streptophyta</taxon>
        <taxon>Embryophyta</taxon>
        <taxon>Tracheophyta</taxon>
        <taxon>Spermatophyta</taxon>
        <taxon>Magnoliopsida</taxon>
        <taxon>eudicotyledons</taxon>
        <taxon>Gunneridae</taxon>
        <taxon>Pentapetalae</taxon>
        <taxon>rosids</taxon>
        <taxon>fabids</taxon>
        <taxon>Fabales</taxon>
        <taxon>Fabaceae</taxon>
        <taxon>Caesalpinioideae</taxon>
        <taxon>Cassia clade</taxon>
        <taxon>Senna</taxon>
    </lineage>
</organism>
<proteinExistence type="predicted"/>
<evidence type="ECO:0000256" key="1">
    <source>
        <dbReference type="SAM" id="MobiDB-lite"/>
    </source>
</evidence>
<gene>
    <name evidence="2" type="ORF">G2W53_027644</name>
</gene>
<keyword evidence="3" id="KW-1185">Reference proteome</keyword>
<feature type="region of interest" description="Disordered" evidence="1">
    <location>
        <begin position="1"/>
        <end position="23"/>
    </location>
</feature>
<feature type="compositionally biased region" description="Basic and acidic residues" evidence="1">
    <location>
        <begin position="1"/>
        <end position="15"/>
    </location>
</feature>